<evidence type="ECO:0000313" key="2">
    <source>
        <dbReference type="Proteomes" id="UP001157502"/>
    </source>
</evidence>
<accession>A0ACC2HB09</accession>
<reference evidence="1" key="1">
    <citation type="submission" date="2021-05" db="EMBL/GenBank/DDBJ databases">
        <authorList>
            <person name="Pan Q."/>
            <person name="Jouanno E."/>
            <person name="Zahm M."/>
            <person name="Klopp C."/>
            <person name="Cabau C."/>
            <person name="Louis A."/>
            <person name="Berthelot C."/>
            <person name="Parey E."/>
            <person name="Roest Crollius H."/>
            <person name="Montfort J."/>
            <person name="Robinson-Rechavi M."/>
            <person name="Bouchez O."/>
            <person name="Lampietro C."/>
            <person name="Lopez Roques C."/>
            <person name="Donnadieu C."/>
            <person name="Postlethwait J."/>
            <person name="Bobe J."/>
            <person name="Dillon D."/>
            <person name="Chandos A."/>
            <person name="von Hippel F."/>
            <person name="Guiguen Y."/>
        </authorList>
    </citation>
    <scope>NUCLEOTIDE SEQUENCE</scope>
    <source>
        <strain evidence="1">YG-Jan2019</strain>
    </source>
</reference>
<sequence length="81" mass="8892">MDTVGLDCFDYPCVYNKQRHTVTLPQQIGPVSPHPGDTRLNDARDGEEGLTALIDSVWSRFLSSGPRARLGPPGVSDRQLL</sequence>
<protein>
    <submittedName>
        <fullName evidence="1">Uncharacterized protein</fullName>
    </submittedName>
</protein>
<gene>
    <name evidence="1" type="ORF">DPEC_G00049160</name>
</gene>
<organism evidence="1 2">
    <name type="scientific">Dallia pectoralis</name>
    <name type="common">Alaska blackfish</name>
    <dbReference type="NCBI Taxonomy" id="75939"/>
    <lineage>
        <taxon>Eukaryota</taxon>
        <taxon>Metazoa</taxon>
        <taxon>Chordata</taxon>
        <taxon>Craniata</taxon>
        <taxon>Vertebrata</taxon>
        <taxon>Euteleostomi</taxon>
        <taxon>Actinopterygii</taxon>
        <taxon>Neopterygii</taxon>
        <taxon>Teleostei</taxon>
        <taxon>Protacanthopterygii</taxon>
        <taxon>Esociformes</taxon>
        <taxon>Umbridae</taxon>
        <taxon>Dallia</taxon>
    </lineage>
</organism>
<dbReference type="EMBL" id="CM055731">
    <property type="protein sequence ID" value="KAJ8013038.1"/>
    <property type="molecule type" value="Genomic_DNA"/>
</dbReference>
<comment type="caution">
    <text evidence="1">The sequence shown here is derived from an EMBL/GenBank/DDBJ whole genome shotgun (WGS) entry which is preliminary data.</text>
</comment>
<dbReference type="Proteomes" id="UP001157502">
    <property type="component" value="Chromosome 4"/>
</dbReference>
<proteinExistence type="predicted"/>
<keyword evidence="2" id="KW-1185">Reference proteome</keyword>
<name>A0ACC2HB09_DALPE</name>
<evidence type="ECO:0000313" key="1">
    <source>
        <dbReference type="EMBL" id="KAJ8013038.1"/>
    </source>
</evidence>